<gene>
    <name evidence="1" type="ORF">O1611_g6842</name>
</gene>
<dbReference type="Proteomes" id="UP001153332">
    <property type="component" value="Unassembled WGS sequence"/>
</dbReference>
<dbReference type="EMBL" id="JAPUUL010001693">
    <property type="protein sequence ID" value="KAJ8126796.1"/>
    <property type="molecule type" value="Genomic_DNA"/>
</dbReference>
<protein>
    <submittedName>
        <fullName evidence="1">Uncharacterized protein</fullName>
    </submittedName>
</protein>
<proteinExistence type="predicted"/>
<reference evidence="1" key="1">
    <citation type="submission" date="2022-12" db="EMBL/GenBank/DDBJ databases">
        <title>Genome Sequence of Lasiodiplodia mahajangana.</title>
        <authorList>
            <person name="Buettner E."/>
        </authorList>
    </citation>
    <scope>NUCLEOTIDE SEQUENCE</scope>
    <source>
        <strain evidence="1">VT137</strain>
    </source>
</reference>
<name>A0ACC2JH90_9PEZI</name>
<comment type="caution">
    <text evidence="1">The sequence shown here is derived from an EMBL/GenBank/DDBJ whole genome shotgun (WGS) entry which is preliminary data.</text>
</comment>
<evidence type="ECO:0000313" key="1">
    <source>
        <dbReference type="EMBL" id="KAJ8126796.1"/>
    </source>
</evidence>
<accession>A0ACC2JH90</accession>
<keyword evidence="2" id="KW-1185">Reference proteome</keyword>
<organism evidence="1 2">
    <name type="scientific">Lasiodiplodia mahajangana</name>
    <dbReference type="NCBI Taxonomy" id="1108764"/>
    <lineage>
        <taxon>Eukaryota</taxon>
        <taxon>Fungi</taxon>
        <taxon>Dikarya</taxon>
        <taxon>Ascomycota</taxon>
        <taxon>Pezizomycotina</taxon>
        <taxon>Dothideomycetes</taxon>
        <taxon>Dothideomycetes incertae sedis</taxon>
        <taxon>Botryosphaeriales</taxon>
        <taxon>Botryosphaeriaceae</taxon>
        <taxon>Lasiodiplodia</taxon>
    </lineage>
</organism>
<sequence>MSEWAPASADNWGGTGGTTDGWGGTGGATDAQWTDAHCANRYPLGWQPKWDKQKLLASLDEEITATLQYDKGKTTLFDVLDASD</sequence>
<evidence type="ECO:0000313" key="2">
    <source>
        <dbReference type="Proteomes" id="UP001153332"/>
    </source>
</evidence>